<accession>A0A1W1DGK1</accession>
<evidence type="ECO:0000313" key="1">
    <source>
        <dbReference type="EMBL" id="SFV80361.1"/>
    </source>
</evidence>
<proteinExistence type="predicted"/>
<name>A0A1W1DGK1_9ZZZZ</name>
<protein>
    <submittedName>
        <fullName evidence="1">Uncharacterized protein</fullName>
    </submittedName>
</protein>
<reference evidence="1" key="1">
    <citation type="submission" date="2016-10" db="EMBL/GenBank/DDBJ databases">
        <authorList>
            <person name="de Groot N.N."/>
        </authorList>
    </citation>
    <scope>NUCLEOTIDE SEQUENCE</scope>
</reference>
<dbReference type="AlphaFoldDB" id="A0A1W1DGK1"/>
<dbReference type="EMBL" id="FPHT01000080">
    <property type="protein sequence ID" value="SFV80361.1"/>
    <property type="molecule type" value="Genomic_DNA"/>
</dbReference>
<organism evidence="1">
    <name type="scientific">hydrothermal vent metagenome</name>
    <dbReference type="NCBI Taxonomy" id="652676"/>
    <lineage>
        <taxon>unclassified sequences</taxon>
        <taxon>metagenomes</taxon>
        <taxon>ecological metagenomes</taxon>
    </lineage>
</organism>
<sequence length="38" mass="4321">MSAIGHLFEYAKADRIGYFYEAVCVKIISPNPEHQKGH</sequence>
<gene>
    <name evidence="1" type="ORF">MNB_SUP05-12-242</name>
</gene>